<dbReference type="InterPro" id="IPR058912">
    <property type="entry name" value="HTH_animal"/>
</dbReference>
<organism evidence="2 3">
    <name type="scientific">Diabrotica virgifera virgifera</name>
    <name type="common">western corn rootworm</name>
    <dbReference type="NCBI Taxonomy" id="50390"/>
    <lineage>
        <taxon>Eukaryota</taxon>
        <taxon>Metazoa</taxon>
        <taxon>Ecdysozoa</taxon>
        <taxon>Arthropoda</taxon>
        <taxon>Hexapoda</taxon>
        <taxon>Insecta</taxon>
        <taxon>Pterygota</taxon>
        <taxon>Neoptera</taxon>
        <taxon>Endopterygota</taxon>
        <taxon>Coleoptera</taxon>
        <taxon>Polyphaga</taxon>
        <taxon>Cucujiformia</taxon>
        <taxon>Chrysomeloidea</taxon>
        <taxon>Chrysomelidae</taxon>
        <taxon>Galerucinae</taxon>
        <taxon>Diabroticina</taxon>
        <taxon>Diabroticites</taxon>
        <taxon>Diabrotica</taxon>
    </lineage>
</organism>
<dbReference type="RefSeq" id="XP_050509132.1">
    <property type="nucleotide sequence ID" value="XM_050653175.1"/>
</dbReference>
<dbReference type="CDD" id="cd10442">
    <property type="entry name" value="GIY-YIG_PLEs"/>
    <property type="match status" value="1"/>
</dbReference>
<name>A0ABM5KG08_DIAVI</name>
<proteinExistence type="predicted"/>
<accession>A0ABM5KG08</accession>
<dbReference type="Proteomes" id="UP001652700">
    <property type="component" value="Unplaced"/>
</dbReference>
<sequence>MNYSDIKFIFGQINNVTDFLDHTLPASLLDRFETSLHKKFNFVYKKTILHLQSKLDKLGAPDFHKIPFNPNWIKNLSNVDVPQNILKLLSLGPKFGLEPTFKDYSISRTLADVENILSHADNADLLSLRSSSNNILLNYTNRPRQSISEIDKIYRETVSFLKTHPNLLVLTSDKGNATVLMDKDQYISLSQSLLDDVRYYQPLTSNPCSKFSNKINKFITHLKNIKIIDQTLAKSLHNYDGYAPRFYCLPKIHKPTLSMRPIVSSINSPNIHIAKFLTDILSKSYNYNNDYNIVDSFQFSEFINDFKLPHGYILVSFDVVSLFTNLPLASVLTSLRNHWNIIQPNSPVSWEVFAELLQLVFDTNFLVFNDKFYLQIFGTPMGSSISPILVNYVLDDLVSDRLGYLDFQVPFVKRYVDDLLLALPPDKTQATLSIFNGFDPHLQFTCELEDPNNHSIPFLDMRVTRSGDNTLCTSWYRKPMASNRFLNYHSCHPFKYKINLIKALSCRLHRLTHPVNRRESLLLLRSILVDNSYPSSLINKFLFSQSYGSSLNDIPNGDQLRSISNNTVNITILPTTNLGTPVSQFSSLPYFPQVTDKLIKLYKNNNIPVKIAIKNARTVRNLFSKTKTPLSPLEQVNVVYHIPCAECDACYVGQTKRALKSRLISHRSDINLKKPTCALAQHAIDTKHKVDFDEAKILCNERNLSKRQFLEMCFILKTSNVLNKRTDISNLSQIYHALILQN</sequence>
<dbReference type="InterPro" id="IPR043502">
    <property type="entry name" value="DNA/RNA_pol_sf"/>
</dbReference>
<reference evidence="2" key="1">
    <citation type="submission" date="2025-05" db="UniProtKB">
        <authorList>
            <consortium name="EnsemblMetazoa"/>
        </authorList>
    </citation>
    <scope>IDENTIFICATION</scope>
</reference>
<evidence type="ECO:0000313" key="2">
    <source>
        <dbReference type="EnsemblMetazoa" id="XP_050509132.1"/>
    </source>
</evidence>
<dbReference type="InterPro" id="IPR000477">
    <property type="entry name" value="RT_dom"/>
</dbReference>
<keyword evidence="3" id="KW-1185">Reference proteome</keyword>
<dbReference type="GeneID" id="126886302"/>
<feature type="domain" description="Reverse transcriptase" evidence="1">
    <location>
        <begin position="233"/>
        <end position="470"/>
    </location>
</feature>
<evidence type="ECO:0000313" key="3">
    <source>
        <dbReference type="Proteomes" id="UP001652700"/>
    </source>
</evidence>
<dbReference type="EnsemblMetazoa" id="XM_050653175.1">
    <property type="protein sequence ID" value="XP_050509132.1"/>
    <property type="gene ID" value="LOC126886302"/>
</dbReference>
<dbReference type="SUPFAM" id="SSF56672">
    <property type="entry name" value="DNA/RNA polymerases"/>
    <property type="match status" value="1"/>
</dbReference>
<dbReference type="PANTHER" id="PTHR21301:SF10">
    <property type="entry name" value="REVERSE TRANSCRIPTASE DOMAIN-CONTAINING PROTEIN"/>
    <property type="match status" value="1"/>
</dbReference>
<dbReference type="PROSITE" id="PS50878">
    <property type="entry name" value="RT_POL"/>
    <property type="match status" value="1"/>
</dbReference>
<dbReference type="Pfam" id="PF26215">
    <property type="entry name" value="HTH_animal"/>
    <property type="match status" value="1"/>
</dbReference>
<protein>
    <recommendedName>
        <fullName evidence="1">Reverse transcriptase domain-containing protein</fullName>
    </recommendedName>
</protein>
<evidence type="ECO:0000259" key="1">
    <source>
        <dbReference type="PROSITE" id="PS50878"/>
    </source>
</evidence>
<dbReference type="PANTHER" id="PTHR21301">
    <property type="entry name" value="REVERSE TRANSCRIPTASE"/>
    <property type="match status" value="1"/>
</dbReference>